<dbReference type="EMBL" id="JAVIJP010000027">
    <property type="protein sequence ID" value="KAL3635666.1"/>
    <property type="molecule type" value="Genomic_DNA"/>
</dbReference>
<accession>A0ABD3D3S2</accession>
<dbReference type="PANTHER" id="PTHR34380">
    <property type="entry name" value="BNAA03G12380D PROTEIN"/>
    <property type="match status" value="1"/>
</dbReference>
<name>A0ABD3D3S2_9LAMI</name>
<dbReference type="AlphaFoldDB" id="A0ABD3D3S2"/>
<feature type="coiled-coil region" evidence="1">
    <location>
        <begin position="63"/>
        <end position="266"/>
    </location>
</feature>
<comment type="caution">
    <text evidence="2">The sequence shown here is derived from an EMBL/GenBank/DDBJ whole genome shotgun (WGS) entry which is preliminary data.</text>
</comment>
<organism evidence="2 3">
    <name type="scientific">Castilleja foliolosa</name>
    <dbReference type="NCBI Taxonomy" id="1961234"/>
    <lineage>
        <taxon>Eukaryota</taxon>
        <taxon>Viridiplantae</taxon>
        <taxon>Streptophyta</taxon>
        <taxon>Embryophyta</taxon>
        <taxon>Tracheophyta</taxon>
        <taxon>Spermatophyta</taxon>
        <taxon>Magnoliopsida</taxon>
        <taxon>eudicotyledons</taxon>
        <taxon>Gunneridae</taxon>
        <taxon>Pentapetalae</taxon>
        <taxon>asterids</taxon>
        <taxon>lamiids</taxon>
        <taxon>Lamiales</taxon>
        <taxon>Orobanchaceae</taxon>
        <taxon>Pedicularideae</taxon>
        <taxon>Castillejinae</taxon>
        <taxon>Castilleja</taxon>
    </lineage>
</organism>
<evidence type="ECO:0000256" key="1">
    <source>
        <dbReference type="SAM" id="Coils"/>
    </source>
</evidence>
<evidence type="ECO:0000313" key="2">
    <source>
        <dbReference type="EMBL" id="KAL3635666.1"/>
    </source>
</evidence>
<protein>
    <submittedName>
        <fullName evidence="2">Uncharacterized protein</fullName>
    </submittedName>
</protein>
<proteinExistence type="predicted"/>
<sequence length="496" mass="58041">MEHEKIKIKTEPGDEPEMRVNNLENLMAFYTPEIEKRPSLHQQETEKLKKVKTEESITENQTVINLKKKISELKNQVLEKDQAIEEYRDRMKGLEKEIGESKLHMWMDTQNIKELKNKLSYSALNYEMLRQKNAEAIWTKEELSRKISAYEEEKKKADWILEDVKRRESENVRYMEDLRRQNLEASRSLEEFRRRISASEEEMKRKESENFRCVEDLRRQNLEANQKVDELKGRILACEEEMEVRESDLRGRLSRAEQSVEEMKKRGLDACKAAEVNMKRFGNVVPIAEDLFKLLKMNVDDLVSVKDKFDFAEFRNDATTHEEEGGVHASKALELKLSDQSIKSKKRYFQETQTTPSSAAEIIDIIDCDEVEDSDNRKGIFGADMARAFMEDDELCMHAVCAIYRRHVSTPESAECPTRRFYHFEALRGPELGDYLIHGDPELSQTRLVDEVKQKNPDIVNQCRMLAIFYSSYFIAMPRAHEPLSRSLSLELVSDV</sequence>
<dbReference type="PANTHER" id="PTHR34380:SF1">
    <property type="entry name" value="OS01G0221300 PROTEIN"/>
    <property type="match status" value="1"/>
</dbReference>
<dbReference type="Proteomes" id="UP001632038">
    <property type="component" value="Unassembled WGS sequence"/>
</dbReference>
<keyword evidence="3" id="KW-1185">Reference proteome</keyword>
<keyword evidence="1" id="KW-0175">Coiled coil</keyword>
<evidence type="ECO:0000313" key="3">
    <source>
        <dbReference type="Proteomes" id="UP001632038"/>
    </source>
</evidence>
<reference evidence="3" key="1">
    <citation type="journal article" date="2024" name="IScience">
        <title>Strigolactones Initiate the Formation of Haustorium-like Structures in Castilleja.</title>
        <authorList>
            <person name="Buerger M."/>
            <person name="Peterson D."/>
            <person name="Chory J."/>
        </authorList>
    </citation>
    <scope>NUCLEOTIDE SEQUENCE [LARGE SCALE GENOMIC DNA]</scope>
</reference>
<gene>
    <name evidence="2" type="ORF">CASFOL_020213</name>
</gene>